<dbReference type="Proteomes" id="UP001321475">
    <property type="component" value="Chromosome"/>
</dbReference>
<dbReference type="PANTHER" id="PTHR21248:SF22">
    <property type="entry name" value="PHOSPHOLIPASE D"/>
    <property type="match status" value="1"/>
</dbReference>
<evidence type="ECO:0000313" key="3">
    <source>
        <dbReference type="Proteomes" id="UP001321475"/>
    </source>
</evidence>
<name>A0ABN6XJC1_9CELL</name>
<dbReference type="RefSeq" id="WP_350227581.1">
    <property type="nucleotide sequence ID" value="NZ_AP027729.1"/>
</dbReference>
<evidence type="ECO:0000256" key="1">
    <source>
        <dbReference type="SAM" id="Phobius"/>
    </source>
</evidence>
<keyword evidence="1" id="KW-0472">Membrane</keyword>
<sequence>MNLFRSAQPEPTRFLKTPFGRFLTRSAVVAAATPFVVAGGIMISDSIQRRRRPLTGKFPITPPAESVVGESTVTVYAYGEDLYADMLAAIRGAKHTVMLETYIWKDDKVGREFKAAIEDAAARGVDVFVVYDGFANLVVPREALTFSESIQVIRFPVFRAGG</sequence>
<accession>A0ABN6XJC1</accession>
<proteinExistence type="predicted"/>
<dbReference type="Gene3D" id="3.30.870.10">
    <property type="entry name" value="Endonuclease Chain A"/>
    <property type="match status" value="1"/>
</dbReference>
<reference evidence="3" key="1">
    <citation type="journal article" date="2019" name="Int. J. Syst. Evol. Microbiol.">
        <title>The Global Catalogue of Microorganisms (GCM) 10K type strain sequencing project: providing services to taxonomists for standard genome sequencing and annotation.</title>
        <authorList>
            <consortium name="The Broad Institute Genomics Platform"/>
            <consortium name="The Broad Institute Genome Sequencing Center for Infectious Disease"/>
            <person name="Wu L."/>
            <person name="Ma J."/>
        </authorList>
    </citation>
    <scope>NUCLEOTIDE SEQUENCE [LARGE SCALE GENOMIC DNA]</scope>
    <source>
        <strain evidence="3">NBRC 108565</strain>
    </source>
</reference>
<organism evidence="2 3">
    <name type="scientific">Paraoerskovia sediminicola</name>
    <dbReference type="NCBI Taxonomy" id="1138587"/>
    <lineage>
        <taxon>Bacteria</taxon>
        <taxon>Bacillati</taxon>
        <taxon>Actinomycetota</taxon>
        <taxon>Actinomycetes</taxon>
        <taxon>Micrococcales</taxon>
        <taxon>Cellulomonadaceae</taxon>
        <taxon>Paraoerskovia</taxon>
    </lineage>
</organism>
<dbReference type="SUPFAM" id="SSF56024">
    <property type="entry name" value="Phospholipase D/nuclease"/>
    <property type="match status" value="1"/>
</dbReference>
<keyword evidence="1" id="KW-1133">Transmembrane helix</keyword>
<gene>
    <name evidence="2" type="ORF">GCM10025865_29350</name>
</gene>
<dbReference type="PANTHER" id="PTHR21248">
    <property type="entry name" value="CARDIOLIPIN SYNTHASE"/>
    <property type="match status" value="1"/>
</dbReference>
<dbReference type="EMBL" id="AP027729">
    <property type="protein sequence ID" value="BDZ43636.1"/>
    <property type="molecule type" value="Genomic_DNA"/>
</dbReference>
<keyword evidence="1" id="KW-0812">Transmembrane</keyword>
<evidence type="ECO:0000313" key="2">
    <source>
        <dbReference type="EMBL" id="BDZ43636.1"/>
    </source>
</evidence>
<protein>
    <recommendedName>
        <fullName evidence="4">Cardiolipin synthase</fullName>
    </recommendedName>
</protein>
<feature type="transmembrane region" description="Helical" evidence="1">
    <location>
        <begin position="22"/>
        <end position="43"/>
    </location>
</feature>
<evidence type="ECO:0008006" key="4">
    <source>
        <dbReference type="Google" id="ProtNLM"/>
    </source>
</evidence>
<keyword evidence="3" id="KW-1185">Reference proteome</keyword>